<reference evidence="5" key="1">
    <citation type="submission" date="2020-07" db="EMBL/GenBank/DDBJ databases">
        <authorList>
            <person name="Nieuwenhuis M."/>
            <person name="Van De Peppel L.J.J."/>
        </authorList>
    </citation>
    <scope>NUCLEOTIDE SEQUENCE</scope>
    <source>
        <strain evidence="5">AP01</strain>
        <tissue evidence="5">Mycelium</tissue>
    </source>
</reference>
<dbReference type="InterPro" id="IPR058650">
    <property type="entry name" value="Msy1/2-like"/>
</dbReference>
<keyword evidence="1" id="KW-0106">Calcium</keyword>
<keyword evidence="6" id="KW-1185">Reference proteome</keyword>
<feature type="region of interest" description="Disordered" evidence="2">
    <location>
        <begin position="1"/>
        <end position="54"/>
    </location>
</feature>
<dbReference type="Pfam" id="PF13405">
    <property type="entry name" value="EF-hand_6"/>
    <property type="match status" value="1"/>
</dbReference>
<dbReference type="EMBL" id="JABCKV010000018">
    <property type="protein sequence ID" value="KAG5646704.1"/>
    <property type="molecule type" value="Genomic_DNA"/>
</dbReference>
<accession>A0A9P7GA36</accession>
<dbReference type="AlphaFoldDB" id="A0A9P7GA36"/>
<dbReference type="Pfam" id="PF00924">
    <property type="entry name" value="MS_channel_2nd"/>
    <property type="match status" value="1"/>
</dbReference>
<keyword evidence="3" id="KW-0812">Transmembrane</keyword>
<dbReference type="Pfam" id="PF25886">
    <property type="entry name" value="Msy1"/>
    <property type="match status" value="2"/>
</dbReference>
<name>A0A9P7GA36_9AGAR</name>
<dbReference type="InterPro" id="IPR006685">
    <property type="entry name" value="MscS_channel_2nd"/>
</dbReference>
<dbReference type="GO" id="GO:0005262">
    <property type="term" value="F:calcium channel activity"/>
    <property type="evidence" value="ECO:0007669"/>
    <property type="project" value="TreeGrafter"/>
</dbReference>
<organism evidence="5 6">
    <name type="scientific">Asterophora parasitica</name>
    <dbReference type="NCBI Taxonomy" id="117018"/>
    <lineage>
        <taxon>Eukaryota</taxon>
        <taxon>Fungi</taxon>
        <taxon>Dikarya</taxon>
        <taxon>Basidiomycota</taxon>
        <taxon>Agaricomycotina</taxon>
        <taxon>Agaricomycetes</taxon>
        <taxon>Agaricomycetidae</taxon>
        <taxon>Agaricales</taxon>
        <taxon>Tricholomatineae</taxon>
        <taxon>Lyophyllaceae</taxon>
        <taxon>Asterophora</taxon>
    </lineage>
</organism>
<dbReference type="OrthoDB" id="544685at2759"/>
<keyword evidence="3" id="KW-1133">Transmembrane helix</keyword>
<dbReference type="PANTHER" id="PTHR31323:SF11">
    <property type="entry name" value="EF-HAND DOMAIN-CONTAINING PROTEIN"/>
    <property type="match status" value="1"/>
</dbReference>
<dbReference type="Proteomes" id="UP000775547">
    <property type="component" value="Unassembled WGS sequence"/>
</dbReference>
<comment type="caution">
    <text evidence="5">The sequence shown here is derived from an EMBL/GenBank/DDBJ whole genome shotgun (WGS) entry which is preliminary data.</text>
</comment>
<evidence type="ECO:0000313" key="6">
    <source>
        <dbReference type="Proteomes" id="UP000775547"/>
    </source>
</evidence>
<dbReference type="PROSITE" id="PS50222">
    <property type="entry name" value="EF_HAND_2"/>
    <property type="match status" value="1"/>
</dbReference>
<dbReference type="SUPFAM" id="SSF47473">
    <property type="entry name" value="EF-hand"/>
    <property type="match status" value="1"/>
</dbReference>
<dbReference type="PANTHER" id="PTHR31323">
    <property type="entry name" value="MECHANOSENSITIVE ION CHANNEL PROTEIN MSY2"/>
    <property type="match status" value="1"/>
</dbReference>
<evidence type="ECO:0000256" key="2">
    <source>
        <dbReference type="SAM" id="MobiDB-lite"/>
    </source>
</evidence>
<feature type="compositionally biased region" description="Basic and acidic residues" evidence="2">
    <location>
        <begin position="1"/>
        <end position="12"/>
    </location>
</feature>
<dbReference type="InterPro" id="IPR002048">
    <property type="entry name" value="EF_hand_dom"/>
</dbReference>
<dbReference type="GO" id="GO:0005509">
    <property type="term" value="F:calcium ion binding"/>
    <property type="evidence" value="ECO:0007669"/>
    <property type="project" value="InterPro"/>
</dbReference>
<feature type="transmembrane region" description="Helical" evidence="3">
    <location>
        <begin position="82"/>
        <end position="102"/>
    </location>
</feature>
<dbReference type="InterPro" id="IPR018247">
    <property type="entry name" value="EF_Hand_1_Ca_BS"/>
</dbReference>
<dbReference type="PROSITE" id="PS00018">
    <property type="entry name" value="EF_HAND_1"/>
    <property type="match status" value="1"/>
</dbReference>
<gene>
    <name evidence="5" type="ORF">DXG03_002694</name>
</gene>
<evidence type="ECO:0000259" key="4">
    <source>
        <dbReference type="PROSITE" id="PS50222"/>
    </source>
</evidence>
<reference evidence="5" key="2">
    <citation type="submission" date="2021-10" db="EMBL/GenBank/DDBJ databases">
        <title>Phylogenomics reveals ancestral predisposition of the termite-cultivated fungus Termitomyces towards a domesticated lifestyle.</title>
        <authorList>
            <person name="Auxier B."/>
            <person name="Grum-Grzhimaylo A."/>
            <person name="Cardenas M.E."/>
            <person name="Lodge J.D."/>
            <person name="Laessoe T."/>
            <person name="Pedersen O."/>
            <person name="Smith M.E."/>
            <person name="Kuyper T.W."/>
            <person name="Franco-Molano E.A."/>
            <person name="Baroni T.J."/>
            <person name="Aanen D.K."/>
        </authorList>
    </citation>
    <scope>NUCLEOTIDE SEQUENCE</scope>
    <source>
        <strain evidence="5">AP01</strain>
        <tissue evidence="5">Mycelium</tissue>
    </source>
</reference>
<dbReference type="GO" id="GO:0006874">
    <property type="term" value="P:intracellular calcium ion homeostasis"/>
    <property type="evidence" value="ECO:0007669"/>
    <property type="project" value="TreeGrafter"/>
</dbReference>
<dbReference type="CDD" id="cd00051">
    <property type="entry name" value="EFh"/>
    <property type="match status" value="1"/>
</dbReference>
<feature type="compositionally biased region" description="Low complexity" evidence="2">
    <location>
        <begin position="36"/>
        <end position="46"/>
    </location>
</feature>
<keyword evidence="3" id="KW-0472">Membrane</keyword>
<dbReference type="InterPro" id="IPR011992">
    <property type="entry name" value="EF-hand-dom_pair"/>
</dbReference>
<dbReference type="SMART" id="SM00054">
    <property type="entry name" value="EFh"/>
    <property type="match status" value="1"/>
</dbReference>
<feature type="domain" description="EF-hand" evidence="4">
    <location>
        <begin position="374"/>
        <end position="409"/>
    </location>
</feature>
<sequence length="527" mass="59557">MTTRESPSEQEKTCPSLSPPGRDCEPHSNPPTPHQASDSDTATNSSDEFDWDDDEETKKFEGKVKAKRGRAVWMLFMKLSRFFRVVLVGAIFAAILITPFIVVQLRFKNIISNSVALQMQAWSLWLSIAWAAACASPLCRRDPTRDPLSHRFIWWSSRKTLVTARVSAWLQLTLDITWAWISLSVIRTIEHPPGNYWVILNRVMQALFVASIILLVEKLFLQYVAISFHQKALAERLTENRLGLRALDRLSNAQPIVNKRSPYPRRGHKSSSTSVDIFALPQRGHKSRQSTAGVDGFLNDGGHPTLIIEKPRRRKNERKKKAMTSIIVDQVGGVIGAVALKDSKSNREGLLGGLHSARRLARNLFGALSDIIPPRSHSIVDAFDIFDKDGNGDISKREMREAVQRIYRERKSLAACLKVLFVEELGLFSTTFRRVDGQEIIAPNALLASTKLIHNLRRSKSMWETTKLTVAYDTPLEIIEQIKILMNAYVTANNREWSAVALNIDQIDDQNPITLIVAMERTYQLNP</sequence>
<evidence type="ECO:0000313" key="5">
    <source>
        <dbReference type="EMBL" id="KAG5646704.1"/>
    </source>
</evidence>
<evidence type="ECO:0000256" key="1">
    <source>
        <dbReference type="ARBA" id="ARBA00022837"/>
    </source>
</evidence>
<dbReference type="Gene3D" id="1.10.238.10">
    <property type="entry name" value="EF-hand"/>
    <property type="match status" value="1"/>
</dbReference>
<dbReference type="GO" id="GO:0016020">
    <property type="term" value="C:membrane"/>
    <property type="evidence" value="ECO:0007669"/>
    <property type="project" value="InterPro"/>
</dbReference>
<proteinExistence type="predicted"/>
<protein>
    <recommendedName>
        <fullName evidence="4">EF-hand domain-containing protein</fullName>
    </recommendedName>
</protein>
<evidence type="ECO:0000256" key="3">
    <source>
        <dbReference type="SAM" id="Phobius"/>
    </source>
</evidence>